<evidence type="ECO:0000256" key="2">
    <source>
        <dbReference type="SAM" id="Phobius"/>
    </source>
</evidence>
<protein>
    <submittedName>
        <fullName evidence="3">Uncharacterized protein</fullName>
    </submittedName>
</protein>
<sequence length="411" mass="44954">MESPDDYGLHVFNMLPSSVQSRMAAMPARLKSLDSLRKSVIASAPLNMPQVQLRRSKTTSSVSTKTSSSSSSSFTASSLVESDSASSSESTATSSGTESIATTRQSSSTSLRSISERNAASEYFGSYLPETPALGHQCQHLQPSLLGTTLEMEHAHQLRAAQLQMQWQAARQPDLRLPPNFNASSHDIANRKWSPSGIKWRYARQGAELATQASNELHDAAFERSSFIDALAYYLRACPDQLNDSETAVLARAAPWLTQHPHPEPQIAISRPTDRGKTFLYHGVQYAVAALIVLLHALWCFVLFVGRVGARYERQYQVSDWIMANGFDVVNTVGRYSVTLSARINSMGDGRVGQMVTGAFTWTVDSVTGGIQEGYGKGMNRIRRQTTGSVPDGGTAHAGQIVEFHQRPLVR</sequence>
<reference evidence="3" key="1">
    <citation type="submission" date="2021-03" db="EMBL/GenBank/DDBJ databases">
        <title>Revisited historic fungal species revealed as producer of novel bioactive compounds through whole genome sequencing and comparative genomics.</title>
        <authorList>
            <person name="Vignolle G.A."/>
            <person name="Hochenegger N."/>
            <person name="Mach R.L."/>
            <person name="Mach-Aigner A.R."/>
            <person name="Javad Rahimi M."/>
            <person name="Salim K.A."/>
            <person name="Chan C.M."/>
            <person name="Lim L.B.L."/>
            <person name="Cai F."/>
            <person name="Druzhinina I.S."/>
            <person name="U'Ren J.M."/>
            <person name="Derntl C."/>
        </authorList>
    </citation>
    <scope>NUCLEOTIDE SEQUENCE</scope>
    <source>
        <strain evidence="3">TUCIM 5799</strain>
    </source>
</reference>
<proteinExistence type="predicted"/>
<dbReference type="AlphaFoldDB" id="A0A9Q0APA6"/>
<feature type="compositionally biased region" description="Low complexity" evidence="1">
    <location>
        <begin position="58"/>
        <end position="114"/>
    </location>
</feature>
<dbReference type="EMBL" id="JAFIMR010000006">
    <property type="protein sequence ID" value="KAI1877457.1"/>
    <property type="molecule type" value="Genomic_DNA"/>
</dbReference>
<evidence type="ECO:0000256" key="1">
    <source>
        <dbReference type="SAM" id="MobiDB-lite"/>
    </source>
</evidence>
<dbReference type="OrthoDB" id="5220781at2759"/>
<comment type="caution">
    <text evidence="3">The sequence shown here is derived from an EMBL/GenBank/DDBJ whole genome shotgun (WGS) entry which is preliminary data.</text>
</comment>
<evidence type="ECO:0000313" key="4">
    <source>
        <dbReference type="Proteomes" id="UP000829685"/>
    </source>
</evidence>
<feature type="region of interest" description="Disordered" evidence="1">
    <location>
        <begin position="47"/>
        <end position="114"/>
    </location>
</feature>
<organism evidence="3 4">
    <name type="scientific">Neoarthrinium moseri</name>
    <dbReference type="NCBI Taxonomy" id="1658444"/>
    <lineage>
        <taxon>Eukaryota</taxon>
        <taxon>Fungi</taxon>
        <taxon>Dikarya</taxon>
        <taxon>Ascomycota</taxon>
        <taxon>Pezizomycotina</taxon>
        <taxon>Sordariomycetes</taxon>
        <taxon>Xylariomycetidae</taxon>
        <taxon>Amphisphaeriales</taxon>
        <taxon>Apiosporaceae</taxon>
        <taxon>Neoarthrinium</taxon>
    </lineage>
</organism>
<keyword evidence="2" id="KW-0812">Transmembrane</keyword>
<name>A0A9Q0APA6_9PEZI</name>
<evidence type="ECO:0000313" key="3">
    <source>
        <dbReference type="EMBL" id="KAI1877457.1"/>
    </source>
</evidence>
<gene>
    <name evidence="3" type="ORF">JX265_003465</name>
</gene>
<feature type="transmembrane region" description="Helical" evidence="2">
    <location>
        <begin position="279"/>
        <end position="305"/>
    </location>
</feature>
<keyword evidence="2" id="KW-1133">Transmembrane helix</keyword>
<accession>A0A9Q0APA6</accession>
<keyword evidence="2" id="KW-0472">Membrane</keyword>
<keyword evidence="4" id="KW-1185">Reference proteome</keyword>
<dbReference type="Proteomes" id="UP000829685">
    <property type="component" value="Unassembled WGS sequence"/>
</dbReference>